<dbReference type="PANTHER" id="PTHR11560">
    <property type="entry name" value="39S RIBOSOMAL PROTEIN L10, MITOCHONDRIAL"/>
    <property type="match status" value="1"/>
</dbReference>
<dbReference type="AlphaFoldDB" id="A0AA48I8Q7"/>
<dbReference type="CDD" id="cd05797">
    <property type="entry name" value="Ribosomal_L10"/>
    <property type="match status" value="1"/>
</dbReference>
<sequence length="177" mass="19465">MPNEKILAKKIEKINNVKADFENALVGILVDYKGIDVVSDTNLRKDLREKNTTYRVLKNSLLKRVFVSLDSGTLDSLFVGPTALALSKSSYSDAAEILCNFSKQNEYFKIKAGFIEGKIVDAAQVFELAKLPAKEVLIAKVVGGLNGPIFGLIFSLNSIIRSLVLTLKQISEKKQTA</sequence>
<dbReference type="InterPro" id="IPR043141">
    <property type="entry name" value="Ribosomal_uL10-like_sf"/>
</dbReference>
<keyword evidence="5" id="KW-0694">RNA-binding</keyword>
<dbReference type="InterPro" id="IPR047865">
    <property type="entry name" value="Ribosomal_uL10_bac_type"/>
</dbReference>
<name>A0AA48I8Q7_9FIRM</name>
<dbReference type="HAMAP" id="MF_00362">
    <property type="entry name" value="Ribosomal_uL10"/>
    <property type="match status" value="1"/>
</dbReference>
<dbReference type="Pfam" id="PF00466">
    <property type="entry name" value="Ribosomal_L10"/>
    <property type="match status" value="1"/>
</dbReference>
<dbReference type="EMBL" id="AP027924">
    <property type="protein sequence ID" value="BED92153.1"/>
    <property type="molecule type" value="Genomic_DNA"/>
</dbReference>
<dbReference type="SUPFAM" id="SSF160369">
    <property type="entry name" value="Ribosomal protein L10-like"/>
    <property type="match status" value="1"/>
</dbReference>
<dbReference type="InterPro" id="IPR022973">
    <property type="entry name" value="Ribosomal_uL10_bac"/>
</dbReference>
<evidence type="ECO:0000256" key="4">
    <source>
        <dbReference type="ARBA" id="ARBA00035202"/>
    </source>
</evidence>
<evidence type="ECO:0000256" key="1">
    <source>
        <dbReference type="ARBA" id="ARBA00008889"/>
    </source>
</evidence>
<dbReference type="GO" id="GO:0070180">
    <property type="term" value="F:large ribosomal subunit rRNA binding"/>
    <property type="evidence" value="ECO:0007669"/>
    <property type="project" value="UniProtKB-UniRule"/>
</dbReference>
<comment type="function">
    <text evidence="5">Forms part of the ribosomal stalk, playing a central role in the interaction of the ribosome with GTP-bound translation factors.</text>
</comment>
<organism evidence="6">
    <name type="scientific">Candidatus Improbicoccus pseudotrichonymphae</name>
    <dbReference type="NCBI Taxonomy" id="3033792"/>
    <lineage>
        <taxon>Bacteria</taxon>
        <taxon>Bacillati</taxon>
        <taxon>Bacillota</taxon>
        <taxon>Clostridia</taxon>
        <taxon>Candidatus Improbicoccus</taxon>
    </lineage>
</organism>
<keyword evidence="2 5" id="KW-0689">Ribosomal protein</keyword>
<dbReference type="KEGG" id="ips:CfP315_0746"/>
<dbReference type="InterPro" id="IPR001790">
    <property type="entry name" value="Ribosomal_uL10"/>
</dbReference>
<dbReference type="GO" id="GO:0006412">
    <property type="term" value="P:translation"/>
    <property type="evidence" value="ECO:0007669"/>
    <property type="project" value="UniProtKB-UniRule"/>
</dbReference>
<dbReference type="NCBIfam" id="NF000955">
    <property type="entry name" value="PRK00099.1-1"/>
    <property type="match status" value="1"/>
</dbReference>
<reference evidence="6" key="1">
    <citation type="journal article" date="2023" name="ISME J.">
        <title>Emergence of putative energy parasites within Clostridia revealed by genome analysis of a novel endosymbiotic clade.</title>
        <authorList>
            <person name="Takahashi K."/>
            <person name="Kuwahara H."/>
            <person name="Horikawa Y."/>
            <person name="Izawa K."/>
            <person name="Kato D."/>
            <person name="Inagaki T."/>
            <person name="Yuki M."/>
            <person name="Ohkuma M."/>
            <person name="Hongoh Y."/>
        </authorList>
    </citation>
    <scope>NUCLEOTIDE SEQUENCE</scope>
    <source>
        <strain evidence="6">CfP3-15</strain>
    </source>
</reference>
<dbReference type="GO" id="GO:1990904">
    <property type="term" value="C:ribonucleoprotein complex"/>
    <property type="evidence" value="ECO:0007669"/>
    <property type="project" value="UniProtKB-KW"/>
</dbReference>
<comment type="subunit">
    <text evidence="5">Part of the ribosomal stalk of the 50S ribosomal subunit. The N-terminus interacts with L11 and the large rRNA to form the base of the stalk. The C-terminus forms an elongated spine to which L12 dimers bind in a sequential fashion forming a multimeric L10(L12)X complex.</text>
</comment>
<dbReference type="Gene3D" id="6.10.250.290">
    <property type="match status" value="1"/>
</dbReference>
<evidence type="ECO:0000256" key="2">
    <source>
        <dbReference type="ARBA" id="ARBA00022980"/>
    </source>
</evidence>
<keyword evidence="5" id="KW-0699">rRNA-binding</keyword>
<keyword evidence="3 5" id="KW-0687">Ribonucleoprotein</keyword>
<dbReference type="Gene3D" id="3.30.70.1730">
    <property type="match status" value="1"/>
</dbReference>
<gene>
    <name evidence="5" type="primary">rplJ</name>
    <name evidence="6" type="ORF">CfP315_0746</name>
</gene>
<evidence type="ECO:0000256" key="5">
    <source>
        <dbReference type="HAMAP-Rule" id="MF_00362"/>
    </source>
</evidence>
<proteinExistence type="inferred from homology"/>
<evidence type="ECO:0000313" key="6">
    <source>
        <dbReference type="EMBL" id="BED92153.1"/>
    </source>
</evidence>
<accession>A0AA48I8Q7</accession>
<protein>
    <recommendedName>
        <fullName evidence="4 5">Large ribosomal subunit protein uL10</fullName>
    </recommendedName>
</protein>
<dbReference type="GO" id="GO:0005840">
    <property type="term" value="C:ribosome"/>
    <property type="evidence" value="ECO:0007669"/>
    <property type="project" value="UniProtKB-KW"/>
</dbReference>
<evidence type="ECO:0000256" key="3">
    <source>
        <dbReference type="ARBA" id="ARBA00023274"/>
    </source>
</evidence>
<comment type="similarity">
    <text evidence="1 5">Belongs to the universal ribosomal protein uL10 family.</text>
</comment>
<dbReference type="Proteomes" id="UP001337580">
    <property type="component" value="Chromosome"/>
</dbReference>